<dbReference type="AlphaFoldDB" id="A0A9P5NKJ4"/>
<evidence type="ECO:0000313" key="1">
    <source>
        <dbReference type="EMBL" id="KAF8900303.1"/>
    </source>
</evidence>
<dbReference type="SUPFAM" id="SSF48264">
    <property type="entry name" value="Cytochrome P450"/>
    <property type="match status" value="1"/>
</dbReference>
<dbReference type="GO" id="GO:0016705">
    <property type="term" value="F:oxidoreductase activity, acting on paired donors, with incorporation or reduction of molecular oxygen"/>
    <property type="evidence" value="ECO:0007669"/>
    <property type="project" value="InterPro"/>
</dbReference>
<dbReference type="GO" id="GO:0020037">
    <property type="term" value="F:heme binding"/>
    <property type="evidence" value="ECO:0007669"/>
    <property type="project" value="InterPro"/>
</dbReference>
<dbReference type="EMBL" id="JADNYJ010000048">
    <property type="protein sequence ID" value="KAF8900303.1"/>
    <property type="molecule type" value="Genomic_DNA"/>
</dbReference>
<dbReference type="Proteomes" id="UP000724874">
    <property type="component" value="Unassembled WGS sequence"/>
</dbReference>
<reference evidence="1" key="1">
    <citation type="submission" date="2020-11" db="EMBL/GenBank/DDBJ databases">
        <authorList>
            <consortium name="DOE Joint Genome Institute"/>
            <person name="Ahrendt S."/>
            <person name="Riley R."/>
            <person name="Andreopoulos W."/>
            <person name="LaButti K."/>
            <person name="Pangilinan J."/>
            <person name="Ruiz-duenas F.J."/>
            <person name="Barrasa J.M."/>
            <person name="Sanchez-Garcia M."/>
            <person name="Camarero S."/>
            <person name="Miyauchi S."/>
            <person name="Serrano A."/>
            <person name="Linde D."/>
            <person name="Babiker R."/>
            <person name="Drula E."/>
            <person name="Ayuso-Fernandez I."/>
            <person name="Pacheco R."/>
            <person name="Padilla G."/>
            <person name="Ferreira P."/>
            <person name="Barriuso J."/>
            <person name="Kellner H."/>
            <person name="Castanera R."/>
            <person name="Alfaro M."/>
            <person name="Ramirez L."/>
            <person name="Pisabarro A.G."/>
            <person name="Kuo A."/>
            <person name="Tritt A."/>
            <person name="Lipzen A."/>
            <person name="He G."/>
            <person name="Yan M."/>
            <person name="Ng V."/>
            <person name="Cullen D."/>
            <person name="Martin F."/>
            <person name="Rosso M.-N."/>
            <person name="Henrissat B."/>
            <person name="Hibbett D."/>
            <person name="Martinez A.T."/>
            <person name="Grigoriev I.V."/>
        </authorList>
    </citation>
    <scope>NUCLEOTIDE SEQUENCE</scope>
    <source>
        <strain evidence="1">AH 44721</strain>
    </source>
</reference>
<dbReference type="GO" id="GO:0004497">
    <property type="term" value="F:monooxygenase activity"/>
    <property type="evidence" value="ECO:0007669"/>
    <property type="project" value="InterPro"/>
</dbReference>
<sequence>MEKQAEGESRFVKRLLLLVHRDRVEEALPSLLDDLWNLSKNWGREGVIDPFVEMYDLIFQMTVRVATCREIYGDRTAVIKLEKNFLNLEKTASAFSILFPWFPGPSQLGRLKSLIAIIKKFQQTAQQRRNASNVGKDGIDALIAEGDSDETIAGTLMGFMLAGTVNTGIMGECVMGLNQA</sequence>
<name>A0A9P5NKJ4_GYMJU</name>
<dbReference type="GO" id="GO:0005506">
    <property type="term" value="F:iron ion binding"/>
    <property type="evidence" value="ECO:0007669"/>
    <property type="project" value="InterPro"/>
</dbReference>
<protein>
    <submittedName>
        <fullName evidence="1">Uncharacterized protein</fullName>
    </submittedName>
</protein>
<dbReference type="InterPro" id="IPR036396">
    <property type="entry name" value="Cyt_P450_sf"/>
</dbReference>
<organism evidence="1 2">
    <name type="scientific">Gymnopilus junonius</name>
    <name type="common">Spectacular rustgill mushroom</name>
    <name type="synonym">Gymnopilus spectabilis subsp. junonius</name>
    <dbReference type="NCBI Taxonomy" id="109634"/>
    <lineage>
        <taxon>Eukaryota</taxon>
        <taxon>Fungi</taxon>
        <taxon>Dikarya</taxon>
        <taxon>Basidiomycota</taxon>
        <taxon>Agaricomycotina</taxon>
        <taxon>Agaricomycetes</taxon>
        <taxon>Agaricomycetidae</taxon>
        <taxon>Agaricales</taxon>
        <taxon>Agaricineae</taxon>
        <taxon>Hymenogastraceae</taxon>
        <taxon>Gymnopilus</taxon>
    </lineage>
</organism>
<dbReference type="OrthoDB" id="1055148at2759"/>
<keyword evidence="2" id="KW-1185">Reference proteome</keyword>
<comment type="caution">
    <text evidence="1">The sequence shown here is derived from an EMBL/GenBank/DDBJ whole genome shotgun (WGS) entry which is preliminary data.</text>
</comment>
<gene>
    <name evidence="1" type="ORF">CPB84DRAFT_1847365</name>
</gene>
<dbReference type="Gene3D" id="1.10.630.10">
    <property type="entry name" value="Cytochrome P450"/>
    <property type="match status" value="1"/>
</dbReference>
<accession>A0A9P5NKJ4</accession>
<evidence type="ECO:0000313" key="2">
    <source>
        <dbReference type="Proteomes" id="UP000724874"/>
    </source>
</evidence>
<proteinExistence type="predicted"/>